<name>A0A7V7GRX5_9GAMM</name>
<dbReference type="Proteomes" id="UP000463138">
    <property type="component" value="Unassembled WGS sequence"/>
</dbReference>
<evidence type="ECO:0000256" key="1">
    <source>
        <dbReference type="ARBA" id="ARBA00022797"/>
    </source>
</evidence>
<evidence type="ECO:0000313" key="5">
    <source>
        <dbReference type="Proteomes" id="UP000463138"/>
    </source>
</evidence>
<dbReference type="RefSeq" id="WP_149333906.1">
    <property type="nucleotide sequence ID" value="NZ_QOVF01000007.1"/>
</dbReference>
<dbReference type="GO" id="GO:0005737">
    <property type="term" value="C:cytoplasm"/>
    <property type="evidence" value="ECO:0007669"/>
    <property type="project" value="TreeGrafter"/>
</dbReference>
<dbReference type="InterPro" id="IPR050772">
    <property type="entry name" value="Hydratase-Decarb/MhpD_sf"/>
</dbReference>
<organism evidence="4 5">
    <name type="scientific">Halopseudomonas laoshanensis</name>
    <dbReference type="NCBI Taxonomy" id="2268758"/>
    <lineage>
        <taxon>Bacteria</taxon>
        <taxon>Pseudomonadati</taxon>
        <taxon>Pseudomonadota</taxon>
        <taxon>Gammaproteobacteria</taxon>
        <taxon>Pseudomonadales</taxon>
        <taxon>Pseudomonadaceae</taxon>
        <taxon>Halopseudomonas</taxon>
    </lineage>
</organism>
<keyword evidence="5" id="KW-1185">Reference proteome</keyword>
<keyword evidence="2" id="KW-0456">Lyase</keyword>
<protein>
    <submittedName>
        <fullName evidence="4">2-keto-4-pentenoate hydratase</fullName>
    </submittedName>
</protein>
<dbReference type="InterPro" id="IPR036663">
    <property type="entry name" value="Fumarylacetoacetase_C_sf"/>
</dbReference>
<gene>
    <name evidence="4" type="ORF">DT594_16370</name>
</gene>
<dbReference type="EMBL" id="QOVF01000007">
    <property type="protein sequence ID" value="KAA0691811.1"/>
    <property type="molecule type" value="Genomic_DNA"/>
</dbReference>
<evidence type="ECO:0000259" key="3">
    <source>
        <dbReference type="Pfam" id="PF01557"/>
    </source>
</evidence>
<proteinExistence type="predicted"/>
<evidence type="ECO:0000313" key="4">
    <source>
        <dbReference type="EMBL" id="KAA0691811.1"/>
    </source>
</evidence>
<comment type="caution">
    <text evidence="4">The sequence shown here is derived from an EMBL/GenBank/DDBJ whole genome shotgun (WGS) entry which is preliminary data.</text>
</comment>
<dbReference type="OrthoDB" id="9792137at2"/>
<evidence type="ECO:0000256" key="2">
    <source>
        <dbReference type="ARBA" id="ARBA00023239"/>
    </source>
</evidence>
<dbReference type="Gene3D" id="3.90.850.10">
    <property type="entry name" value="Fumarylacetoacetase-like, C-terminal domain"/>
    <property type="match status" value="1"/>
</dbReference>
<dbReference type="AlphaFoldDB" id="A0A7V7GRX5"/>
<dbReference type="SUPFAM" id="SSF56529">
    <property type="entry name" value="FAH"/>
    <property type="match status" value="1"/>
</dbReference>
<dbReference type="GO" id="GO:0008684">
    <property type="term" value="F:2-oxopent-4-enoate hydratase activity"/>
    <property type="evidence" value="ECO:0007669"/>
    <property type="project" value="TreeGrafter"/>
</dbReference>
<reference evidence="4 5" key="1">
    <citation type="submission" date="2018-07" db="EMBL/GenBank/DDBJ databases">
        <title>Pseudomonas laoshanensis sp. nov., isolated from soil.</title>
        <authorList>
            <person name="Sun J."/>
            <person name="Yu L."/>
            <person name="Wang M."/>
            <person name="Zhang C."/>
        </authorList>
    </citation>
    <scope>NUCLEOTIDE SEQUENCE [LARGE SCALE GENOMIC DNA]</scope>
    <source>
        <strain evidence="4 5">Y22</strain>
    </source>
</reference>
<dbReference type="PANTHER" id="PTHR30143">
    <property type="entry name" value="ACID HYDRATASE"/>
    <property type="match status" value="1"/>
</dbReference>
<keyword evidence="1" id="KW-0058">Aromatic hydrocarbons catabolism</keyword>
<dbReference type="PANTHER" id="PTHR30143:SF0">
    <property type="entry name" value="2-KETO-4-PENTENOATE HYDRATASE"/>
    <property type="match status" value="1"/>
</dbReference>
<feature type="domain" description="Fumarylacetoacetase-like C-terminal" evidence="3">
    <location>
        <begin position="104"/>
        <end position="261"/>
    </location>
</feature>
<sequence length="262" mass="28324">MKADLFNAKGAAEVLFTARQNAAPCDPVAGPFGIETLEQAYAVQAELVSQWGYNDQTQAGYKLGVTDTRVQEAMALDHPLFGHLLSGWDYLDGDTIPASRLITPKLEGEVAFLFRATLDDPKLTEEALLDGLKGVLPALEICDSAFAGWPKSLFDAAADNLSSGLYVLGSELKDPRELDLANLEMKLYRNNDPVVTGHSRQCMGNPLTACLWLVRELARRGTPIRAGELILSGSLGPMVETSAGDKIRLEIGALGNLECRFS</sequence>
<accession>A0A7V7GRX5</accession>
<dbReference type="InterPro" id="IPR011234">
    <property type="entry name" value="Fumarylacetoacetase-like_C"/>
</dbReference>
<dbReference type="Pfam" id="PF01557">
    <property type="entry name" value="FAA_hydrolase"/>
    <property type="match status" value="1"/>
</dbReference>